<sequence length="139" mass="15926">MLLKTFYQSDFYHIQVDSTHHLLLARWQRPVTTQEVITGGTKLYEALQATHLERALANAQAFTTLSPEAKQWMATTFYQLLSQTHLKKLARVLPSSLFHRLALESVVTRAEALDVTKFDVQNFAQEPEALSWLLEEQAP</sequence>
<dbReference type="EMBL" id="CP055155">
    <property type="protein sequence ID" value="QNF31402.1"/>
    <property type="molecule type" value="Genomic_DNA"/>
</dbReference>
<name>A0A7G7G2L8_9BACT</name>
<evidence type="ECO:0008006" key="3">
    <source>
        <dbReference type="Google" id="ProtNLM"/>
    </source>
</evidence>
<keyword evidence="1" id="KW-0614">Plasmid</keyword>
<accession>A0A7G7G2L8</accession>
<proteinExistence type="predicted"/>
<dbReference type="KEGG" id="aswu:HUW51_01200"/>
<reference evidence="1 2" key="1">
    <citation type="journal article" date="2018" name="Int. J. Syst. Evol. Microbiol.">
        <title>Adhaeribacter swui sp. nov., isolated from wet mud.</title>
        <authorList>
            <person name="Kim D.U."/>
            <person name="Kim K.W."/>
            <person name="Kang M.S."/>
            <person name="Kim J.Y."/>
            <person name="Jang J.H."/>
            <person name="Kim M.K."/>
        </authorList>
    </citation>
    <scope>NUCLEOTIDE SEQUENCE [LARGE SCALE GENOMIC DNA]</scope>
    <source>
        <strain evidence="1 2">KCTC 52873</strain>
        <plasmid evidence="1">unnamed2</plasmid>
    </source>
</reference>
<keyword evidence="2" id="KW-1185">Reference proteome</keyword>
<geneLocation type="plasmid" evidence="1 2">
    <name>unnamed2</name>
</geneLocation>
<evidence type="ECO:0000313" key="2">
    <source>
        <dbReference type="Proteomes" id="UP000515237"/>
    </source>
</evidence>
<protein>
    <recommendedName>
        <fullName evidence="3">STAS/SEC14 domain-containing protein</fullName>
    </recommendedName>
</protein>
<organism evidence="1 2">
    <name type="scientific">Adhaeribacter swui</name>
    <dbReference type="NCBI Taxonomy" id="2086471"/>
    <lineage>
        <taxon>Bacteria</taxon>
        <taxon>Pseudomonadati</taxon>
        <taxon>Bacteroidota</taxon>
        <taxon>Cytophagia</taxon>
        <taxon>Cytophagales</taxon>
        <taxon>Hymenobacteraceae</taxon>
        <taxon>Adhaeribacter</taxon>
    </lineage>
</organism>
<dbReference type="AlphaFoldDB" id="A0A7G7G2L8"/>
<dbReference type="Proteomes" id="UP000515237">
    <property type="component" value="Plasmid unnamed2"/>
</dbReference>
<evidence type="ECO:0000313" key="1">
    <source>
        <dbReference type="EMBL" id="QNF31402.1"/>
    </source>
</evidence>
<gene>
    <name evidence="1" type="ORF">HUW51_01200</name>
</gene>